<evidence type="ECO:0000256" key="2">
    <source>
        <dbReference type="ARBA" id="ARBA00022630"/>
    </source>
</evidence>
<evidence type="ECO:0000256" key="1">
    <source>
        <dbReference type="ARBA" id="ARBA00010139"/>
    </source>
</evidence>
<keyword evidence="5" id="KW-0812">Transmembrane</keyword>
<dbReference type="GO" id="GO:0050660">
    <property type="term" value="F:flavin adenine dinucleotide binding"/>
    <property type="evidence" value="ECO:0007669"/>
    <property type="project" value="InterPro"/>
</dbReference>
<keyword evidence="2" id="KW-0285">Flavoprotein</keyword>
<feature type="transmembrane region" description="Helical" evidence="5">
    <location>
        <begin position="523"/>
        <end position="540"/>
    </location>
</feature>
<dbReference type="EMBL" id="ML213592">
    <property type="protein sequence ID" value="TFK42408.1"/>
    <property type="molecule type" value="Genomic_DNA"/>
</dbReference>
<dbReference type="InterPro" id="IPR036188">
    <property type="entry name" value="FAD/NAD-bd_sf"/>
</dbReference>
<dbReference type="PANTHER" id="PTHR42877:SF4">
    <property type="entry name" value="FAD_NAD(P)-BINDING DOMAIN-CONTAINING PROTEIN-RELATED"/>
    <property type="match status" value="1"/>
</dbReference>
<feature type="transmembrane region" description="Helical" evidence="5">
    <location>
        <begin position="15"/>
        <end position="35"/>
    </location>
</feature>
<reference evidence="6 7" key="1">
    <citation type="journal article" date="2019" name="Nat. Ecol. Evol.">
        <title>Megaphylogeny resolves global patterns of mushroom evolution.</title>
        <authorList>
            <person name="Varga T."/>
            <person name="Krizsan K."/>
            <person name="Foldi C."/>
            <person name="Dima B."/>
            <person name="Sanchez-Garcia M."/>
            <person name="Sanchez-Ramirez S."/>
            <person name="Szollosi G.J."/>
            <person name="Szarkandi J.G."/>
            <person name="Papp V."/>
            <person name="Albert L."/>
            <person name="Andreopoulos W."/>
            <person name="Angelini C."/>
            <person name="Antonin V."/>
            <person name="Barry K.W."/>
            <person name="Bougher N.L."/>
            <person name="Buchanan P."/>
            <person name="Buyck B."/>
            <person name="Bense V."/>
            <person name="Catcheside P."/>
            <person name="Chovatia M."/>
            <person name="Cooper J."/>
            <person name="Damon W."/>
            <person name="Desjardin D."/>
            <person name="Finy P."/>
            <person name="Geml J."/>
            <person name="Haridas S."/>
            <person name="Hughes K."/>
            <person name="Justo A."/>
            <person name="Karasinski D."/>
            <person name="Kautmanova I."/>
            <person name="Kiss B."/>
            <person name="Kocsube S."/>
            <person name="Kotiranta H."/>
            <person name="LaButti K.M."/>
            <person name="Lechner B.E."/>
            <person name="Liimatainen K."/>
            <person name="Lipzen A."/>
            <person name="Lukacs Z."/>
            <person name="Mihaltcheva S."/>
            <person name="Morgado L.N."/>
            <person name="Niskanen T."/>
            <person name="Noordeloos M.E."/>
            <person name="Ohm R.A."/>
            <person name="Ortiz-Santana B."/>
            <person name="Ovrebo C."/>
            <person name="Racz N."/>
            <person name="Riley R."/>
            <person name="Savchenko A."/>
            <person name="Shiryaev A."/>
            <person name="Soop K."/>
            <person name="Spirin V."/>
            <person name="Szebenyi C."/>
            <person name="Tomsovsky M."/>
            <person name="Tulloss R.E."/>
            <person name="Uehling J."/>
            <person name="Grigoriev I.V."/>
            <person name="Vagvolgyi C."/>
            <person name="Papp T."/>
            <person name="Martin F.M."/>
            <person name="Miettinen O."/>
            <person name="Hibbett D.S."/>
            <person name="Nagy L.G."/>
        </authorList>
    </citation>
    <scope>NUCLEOTIDE SEQUENCE [LARGE SCALE GENOMIC DNA]</scope>
    <source>
        <strain evidence="6 7">CBS 166.37</strain>
    </source>
</reference>
<evidence type="ECO:0008006" key="8">
    <source>
        <dbReference type="Google" id="ProtNLM"/>
    </source>
</evidence>
<gene>
    <name evidence="6" type="ORF">BDQ12DRAFT_273676</name>
</gene>
<dbReference type="Pfam" id="PF00743">
    <property type="entry name" value="FMO-like"/>
    <property type="match status" value="1"/>
</dbReference>
<sequence length="565" mass="63271">MTSLKSTTPSSSKASTPHVVIVGAGLAGISTAISLKRQLGFEDFTIYERADAVGGTWRDNTYPGCGSDVPGHWYSLSTDLNPKWSSYFVNQPELRAYWEELWHKYDLVKHTHLSTSVTNAEWDNHTQRYTVSLLNTKTGEKTETHAEAMFYAIGGFQEPVYPKDIGGIEKFKGDLFHSARWRHDVELKGKRVGVIGNGCSAAQFVPEISEDPSVQVVNFCRTPQWYVPRGNFRFPGWMKWIFAHVPFVMRAYRNWIMARSDVSFLIFRKDNARLVAITKKTLTAYIKSKAPKDQLAKLIPKYSPGCKRIIVDPDYLQSLKRPNVSLCWDGIDEIVEDGIKLKTGKIIPLDVIIFGTGYSIEPADLKVRGSTGGTIHEYFQTQGGATAYAGTCMPGFPNLFTLLGPNVASGHASVIFSQESQINMGIQLIKPILEGKAKSFAITEKATDEYNTWLQGRLSTSVWTECNSYYQAAGNNKSKLIATFPGPVSLFWWITRSPRWELFQAVGAEKWEKQRKMNRVKRWGMLAVLVVLVVGMGALWKGPLQVLLPGVLEKLRTALSVSVFT</sequence>
<proteinExistence type="inferred from homology"/>
<dbReference type="AlphaFoldDB" id="A0A5C3MEX3"/>
<evidence type="ECO:0000256" key="4">
    <source>
        <dbReference type="ARBA" id="ARBA00023002"/>
    </source>
</evidence>
<dbReference type="SUPFAM" id="SSF51905">
    <property type="entry name" value="FAD/NAD(P)-binding domain"/>
    <property type="match status" value="1"/>
</dbReference>
<dbReference type="PANTHER" id="PTHR42877">
    <property type="entry name" value="L-ORNITHINE N(5)-MONOOXYGENASE-RELATED"/>
    <property type="match status" value="1"/>
</dbReference>
<accession>A0A5C3MEX3</accession>
<keyword evidence="5" id="KW-0472">Membrane</keyword>
<name>A0A5C3MEX3_9AGAR</name>
<dbReference type="GO" id="GO:0050661">
    <property type="term" value="F:NADP binding"/>
    <property type="evidence" value="ECO:0007669"/>
    <property type="project" value="InterPro"/>
</dbReference>
<evidence type="ECO:0000256" key="3">
    <source>
        <dbReference type="ARBA" id="ARBA00022827"/>
    </source>
</evidence>
<keyword evidence="3" id="KW-0274">FAD</keyword>
<keyword evidence="4" id="KW-0560">Oxidoreductase</keyword>
<dbReference type="Proteomes" id="UP000308652">
    <property type="component" value="Unassembled WGS sequence"/>
</dbReference>
<keyword evidence="7" id="KW-1185">Reference proteome</keyword>
<dbReference type="InterPro" id="IPR020946">
    <property type="entry name" value="Flavin_mOase-like"/>
</dbReference>
<evidence type="ECO:0000256" key="5">
    <source>
        <dbReference type="SAM" id="Phobius"/>
    </source>
</evidence>
<evidence type="ECO:0000313" key="6">
    <source>
        <dbReference type="EMBL" id="TFK42408.1"/>
    </source>
</evidence>
<dbReference type="InterPro" id="IPR051209">
    <property type="entry name" value="FAD-bind_Monooxygenase_sf"/>
</dbReference>
<keyword evidence="5" id="KW-1133">Transmembrane helix</keyword>
<evidence type="ECO:0000313" key="7">
    <source>
        <dbReference type="Proteomes" id="UP000308652"/>
    </source>
</evidence>
<organism evidence="6 7">
    <name type="scientific">Crucibulum laeve</name>
    <dbReference type="NCBI Taxonomy" id="68775"/>
    <lineage>
        <taxon>Eukaryota</taxon>
        <taxon>Fungi</taxon>
        <taxon>Dikarya</taxon>
        <taxon>Basidiomycota</taxon>
        <taxon>Agaricomycotina</taxon>
        <taxon>Agaricomycetes</taxon>
        <taxon>Agaricomycetidae</taxon>
        <taxon>Agaricales</taxon>
        <taxon>Agaricineae</taxon>
        <taxon>Nidulariaceae</taxon>
        <taxon>Crucibulum</taxon>
    </lineage>
</organism>
<protein>
    <recommendedName>
        <fullName evidence="8">FAD/NAD(P)-binding domain-containing protein</fullName>
    </recommendedName>
</protein>
<dbReference type="STRING" id="68775.A0A5C3MEX3"/>
<dbReference type="GO" id="GO:0004499">
    <property type="term" value="F:N,N-dimethylaniline monooxygenase activity"/>
    <property type="evidence" value="ECO:0007669"/>
    <property type="project" value="InterPro"/>
</dbReference>
<comment type="similarity">
    <text evidence="1">Belongs to the FAD-binding monooxygenase family.</text>
</comment>
<dbReference type="Gene3D" id="3.50.50.60">
    <property type="entry name" value="FAD/NAD(P)-binding domain"/>
    <property type="match status" value="2"/>
</dbReference>
<dbReference type="OrthoDB" id="74360at2759"/>